<dbReference type="Proteomes" id="UP001207582">
    <property type="component" value="Unassembled WGS sequence"/>
</dbReference>
<dbReference type="EMBL" id="JAPDOG010000038">
    <property type="protein sequence ID" value="MCW3784306.1"/>
    <property type="molecule type" value="Genomic_DNA"/>
</dbReference>
<gene>
    <name evidence="1" type="ORF">OM960_22520</name>
</gene>
<proteinExistence type="predicted"/>
<name>A0ABT3J9E6_9RHOB</name>
<sequence>MGLPLIAGLLLAKASLGVSAWRAYNNDVGFHVTRFVSRLDPELITTSVEPSPLVERVARDYPLPGTIHTLVFPYDARMVNLPGGGEFQLFAARPGGFHPVVVAAGYDRFGRFRMEPALLAGQDPRRVPAILDRLATLVREG</sequence>
<organism evidence="1 2">
    <name type="scientific">Defluviimonas salinarum</name>
    <dbReference type="NCBI Taxonomy" id="2992147"/>
    <lineage>
        <taxon>Bacteria</taxon>
        <taxon>Pseudomonadati</taxon>
        <taxon>Pseudomonadota</taxon>
        <taxon>Alphaproteobacteria</taxon>
        <taxon>Rhodobacterales</taxon>
        <taxon>Paracoccaceae</taxon>
        <taxon>Albidovulum</taxon>
    </lineage>
</organism>
<accession>A0ABT3J9E6</accession>
<reference evidence="1 2" key="1">
    <citation type="submission" date="2022-10" db="EMBL/GenBank/DDBJ databases">
        <title>Defluviimonas sp. CAU 1641 isolated from mud.</title>
        <authorList>
            <person name="Kim W."/>
        </authorList>
    </citation>
    <scope>NUCLEOTIDE SEQUENCE [LARGE SCALE GENOMIC DNA]</scope>
    <source>
        <strain evidence="1 2">CAU 1641</strain>
    </source>
</reference>
<evidence type="ECO:0000313" key="1">
    <source>
        <dbReference type="EMBL" id="MCW3784306.1"/>
    </source>
</evidence>
<comment type="caution">
    <text evidence="1">The sequence shown here is derived from an EMBL/GenBank/DDBJ whole genome shotgun (WGS) entry which is preliminary data.</text>
</comment>
<dbReference type="RefSeq" id="WP_264773555.1">
    <property type="nucleotide sequence ID" value="NZ_JAPDOG010000038.1"/>
</dbReference>
<protein>
    <submittedName>
        <fullName evidence="1">Uncharacterized protein</fullName>
    </submittedName>
</protein>
<keyword evidence="2" id="KW-1185">Reference proteome</keyword>
<evidence type="ECO:0000313" key="2">
    <source>
        <dbReference type="Proteomes" id="UP001207582"/>
    </source>
</evidence>